<keyword evidence="3" id="KW-1185">Reference proteome</keyword>
<feature type="non-terminal residue" evidence="2">
    <location>
        <position position="374"/>
    </location>
</feature>
<name>A0A2S4VQF3_9BASI</name>
<dbReference type="AlphaFoldDB" id="A0A2S4VQF3"/>
<dbReference type="EMBL" id="PKSL01000036">
    <property type="protein sequence ID" value="POW11772.1"/>
    <property type="molecule type" value="Genomic_DNA"/>
</dbReference>
<feature type="chain" id="PRO_5015583594" evidence="1">
    <location>
        <begin position="17"/>
        <end position="374"/>
    </location>
</feature>
<dbReference type="VEuPathDB" id="FungiDB:PSTT_05021"/>
<dbReference type="VEuPathDB" id="FungiDB:PSHT_02941"/>
<reference evidence="2" key="1">
    <citation type="submission" date="2017-12" db="EMBL/GenBank/DDBJ databases">
        <title>Gene loss provides genomic basis for host adaptation in cereal stripe rust fungi.</title>
        <authorList>
            <person name="Xia C."/>
        </authorList>
    </citation>
    <scope>NUCLEOTIDE SEQUENCE [LARGE SCALE GENOMIC DNA]</scope>
    <source>
        <strain evidence="2">93-210</strain>
    </source>
</reference>
<evidence type="ECO:0000256" key="1">
    <source>
        <dbReference type="SAM" id="SignalP"/>
    </source>
</evidence>
<dbReference type="Proteomes" id="UP000239156">
    <property type="component" value="Unassembled WGS sequence"/>
</dbReference>
<accession>A0A2S4VQF3</accession>
<gene>
    <name evidence="2" type="ORF">PSTT_05021</name>
</gene>
<evidence type="ECO:0000313" key="3">
    <source>
        <dbReference type="Proteomes" id="UP000239156"/>
    </source>
</evidence>
<feature type="signal peptide" evidence="1">
    <location>
        <begin position="1"/>
        <end position="16"/>
    </location>
</feature>
<comment type="caution">
    <text evidence="2">The sequence shown here is derived from an EMBL/GenBank/DDBJ whole genome shotgun (WGS) entry which is preliminary data.</text>
</comment>
<organism evidence="2 3">
    <name type="scientific">Puccinia striiformis</name>
    <dbReference type="NCBI Taxonomy" id="27350"/>
    <lineage>
        <taxon>Eukaryota</taxon>
        <taxon>Fungi</taxon>
        <taxon>Dikarya</taxon>
        <taxon>Basidiomycota</taxon>
        <taxon>Pucciniomycotina</taxon>
        <taxon>Pucciniomycetes</taxon>
        <taxon>Pucciniales</taxon>
        <taxon>Pucciniaceae</taxon>
        <taxon>Puccinia</taxon>
    </lineage>
</organism>
<protein>
    <submittedName>
        <fullName evidence="2">Uncharacterized protein</fullName>
    </submittedName>
</protein>
<keyword evidence="1" id="KW-0732">Signal</keyword>
<evidence type="ECO:0000313" key="2">
    <source>
        <dbReference type="EMBL" id="POW11772.1"/>
    </source>
</evidence>
<sequence length="374" mass="42440">MICLPWICTLISGVTAAAISPLNLGISPGYLTTPSVDLIRGGPGRIASRINSYPSRSGVILETQNKARVEEEIEVHDSGLFLQRQSSVIFLLLIYFPSPCRVPLILSDRGDFPTALKDRHLTDISFYIENQRKISTIMRKFENCHGLALLDKLQGLSALQKSSRAEDASEFKLAVQALFLIAKYNPPQQKDIFQFFLDAAGPVFGTPQGVHEVGDLIFFESRLIASEAARSLAKVSDELMNYYQFHLQSEIDQMLRSEIALHPLRNLIEPILETPTEGFLSQSRLDLFQTARNDWYCNDIFVVRLQILFAYAKRCIEILPEFWESQEVKGAFEILKDMLDMSEELPLEKKIVITRTKQALLQFARQKKQRAPTQ</sequence>
<proteinExistence type="predicted"/>